<dbReference type="InterPro" id="IPR003717">
    <property type="entry name" value="RecO"/>
</dbReference>
<dbReference type="InterPro" id="IPR022572">
    <property type="entry name" value="DNA_rep/recomb_RecO_N"/>
</dbReference>
<reference evidence="9 10" key="1">
    <citation type="journal article" date="2014" name="Int. J. Syst. Evol. Microbiol.">
        <title>Complete genome sequence of Corynebacterium casei LMG S-19264T (=DSM 44701T), isolated from a smear-ripened cheese.</title>
        <authorList>
            <consortium name="US DOE Joint Genome Institute (JGI-PGF)"/>
            <person name="Walter F."/>
            <person name="Albersmeier A."/>
            <person name="Kalinowski J."/>
            <person name="Ruckert C."/>
        </authorList>
    </citation>
    <scope>NUCLEOTIDE SEQUENCE [LARGE SCALE GENOMIC DNA]</scope>
    <source>
        <strain evidence="9 10">CGMCC 1.9161</strain>
    </source>
</reference>
<dbReference type="PANTHER" id="PTHR33991:SF1">
    <property type="entry name" value="DNA REPAIR PROTEIN RECO"/>
    <property type="match status" value="1"/>
</dbReference>
<dbReference type="Proteomes" id="UP000600449">
    <property type="component" value="Unassembled WGS sequence"/>
</dbReference>
<dbReference type="Gene3D" id="1.20.1440.120">
    <property type="entry name" value="Recombination protein O, C-terminal domain"/>
    <property type="match status" value="1"/>
</dbReference>
<dbReference type="InterPro" id="IPR042242">
    <property type="entry name" value="RecO_C"/>
</dbReference>
<dbReference type="NCBIfam" id="TIGR00613">
    <property type="entry name" value="reco"/>
    <property type="match status" value="1"/>
</dbReference>
<evidence type="ECO:0000256" key="4">
    <source>
        <dbReference type="ARBA" id="ARBA00023172"/>
    </source>
</evidence>
<organism evidence="9 10">
    <name type="scientific">Salinarimonas ramus</name>
    <dbReference type="NCBI Taxonomy" id="690164"/>
    <lineage>
        <taxon>Bacteria</taxon>
        <taxon>Pseudomonadati</taxon>
        <taxon>Pseudomonadota</taxon>
        <taxon>Alphaproteobacteria</taxon>
        <taxon>Hyphomicrobiales</taxon>
        <taxon>Salinarimonadaceae</taxon>
        <taxon>Salinarimonas</taxon>
    </lineage>
</organism>
<gene>
    <name evidence="7 9" type="primary">recO</name>
    <name evidence="9" type="ORF">GCM10011322_01680</name>
</gene>
<keyword evidence="10" id="KW-1185">Reference proteome</keyword>
<dbReference type="HAMAP" id="MF_00201">
    <property type="entry name" value="RecO"/>
    <property type="match status" value="1"/>
</dbReference>
<sequence length="243" mass="26097">MEWTDEGIVLGARSHGETGAVVDLLTRAHGRHLGYVHGARSKRLAPVVQPGNTVSASWRARLDEQMGTYTLEGVTLRSGALMASRLALYGLATMSALLRHLPERDPHPGLYAAADALVTHLDDPELSPRLFVAFELVLLADLGFGLDLGRCAVTGTSEDLVYVSPRTGRAVSRDAGAPYAERLLPLPAFLGARDDGEDPTPEEIAQGFALTGFFLERHVFAPQNIPAPPERTRLLAVATNQTG</sequence>
<evidence type="ECO:0000256" key="3">
    <source>
        <dbReference type="ARBA" id="ARBA00022763"/>
    </source>
</evidence>
<dbReference type="GO" id="GO:0006310">
    <property type="term" value="P:DNA recombination"/>
    <property type="evidence" value="ECO:0007669"/>
    <property type="project" value="UniProtKB-UniRule"/>
</dbReference>
<protein>
    <recommendedName>
        <fullName evidence="2 7">DNA repair protein RecO</fullName>
    </recommendedName>
    <alternativeName>
        <fullName evidence="6 7">Recombination protein O</fullName>
    </alternativeName>
</protein>
<comment type="function">
    <text evidence="7">Involved in DNA repair and RecF pathway recombination.</text>
</comment>
<feature type="domain" description="DNA replication/recombination mediator RecO N-terminal" evidence="8">
    <location>
        <begin position="1"/>
        <end position="70"/>
    </location>
</feature>
<keyword evidence="5 7" id="KW-0234">DNA repair</keyword>
<evidence type="ECO:0000256" key="6">
    <source>
        <dbReference type="ARBA" id="ARBA00033409"/>
    </source>
</evidence>
<dbReference type="EMBL" id="BMMF01000001">
    <property type="protein sequence ID" value="GGK18638.1"/>
    <property type="molecule type" value="Genomic_DNA"/>
</dbReference>
<keyword evidence="3 7" id="KW-0227">DNA damage</keyword>
<dbReference type="Gene3D" id="2.40.50.140">
    <property type="entry name" value="Nucleic acid-binding proteins"/>
    <property type="match status" value="1"/>
</dbReference>
<comment type="caution">
    <text evidence="9">The sequence shown here is derived from an EMBL/GenBank/DDBJ whole genome shotgun (WGS) entry which is preliminary data.</text>
</comment>
<evidence type="ECO:0000256" key="5">
    <source>
        <dbReference type="ARBA" id="ARBA00023204"/>
    </source>
</evidence>
<dbReference type="Pfam" id="PF11967">
    <property type="entry name" value="RecO_N"/>
    <property type="match status" value="1"/>
</dbReference>
<evidence type="ECO:0000259" key="8">
    <source>
        <dbReference type="Pfam" id="PF11967"/>
    </source>
</evidence>
<evidence type="ECO:0000256" key="1">
    <source>
        <dbReference type="ARBA" id="ARBA00007452"/>
    </source>
</evidence>
<dbReference type="Pfam" id="PF02565">
    <property type="entry name" value="RecO_C"/>
    <property type="match status" value="1"/>
</dbReference>
<evidence type="ECO:0000256" key="7">
    <source>
        <dbReference type="HAMAP-Rule" id="MF_00201"/>
    </source>
</evidence>
<dbReference type="GO" id="GO:0043590">
    <property type="term" value="C:bacterial nucleoid"/>
    <property type="evidence" value="ECO:0007669"/>
    <property type="project" value="TreeGrafter"/>
</dbReference>
<dbReference type="SUPFAM" id="SSF57863">
    <property type="entry name" value="ArfGap/RecO-like zinc finger"/>
    <property type="match status" value="1"/>
</dbReference>
<dbReference type="SUPFAM" id="SSF50249">
    <property type="entry name" value="Nucleic acid-binding proteins"/>
    <property type="match status" value="1"/>
</dbReference>
<evidence type="ECO:0000313" key="9">
    <source>
        <dbReference type="EMBL" id="GGK18638.1"/>
    </source>
</evidence>
<evidence type="ECO:0000313" key="10">
    <source>
        <dbReference type="Proteomes" id="UP000600449"/>
    </source>
</evidence>
<dbReference type="GO" id="GO:0006302">
    <property type="term" value="P:double-strand break repair"/>
    <property type="evidence" value="ECO:0007669"/>
    <property type="project" value="TreeGrafter"/>
</dbReference>
<keyword evidence="4 7" id="KW-0233">DNA recombination</keyword>
<dbReference type="AlphaFoldDB" id="A0A917V1V5"/>
<comment type="similarity">
    <text evidence="1 7">Belongs to the RecO family.</text>
</comment>
<proteinExistence type="inferred from homology"/>
<name>A0A917V1V5_9HYPH</name>
<accession>A0A917V1V5</accession>
<evidence type="ECO:0000256" key="2">
    <source>
        <dbReference type="ARBA" id="ARBA00021310"/>
    </source>
</evidence>
<dbReference type="InterPro" id="IPR037278">
    <property type="entry name" value="ARFGAP/RecO"/>
</dbReference>
<dbReference type="InterPro" id="IPR012340">
    <property type="entry name" value="NA-bd_OB-fold"/>
</dbReference>
<dbReference type="PANTHER" id="PTHR33991">
    <property type="entry name" value="DNA REPAIR PROTEIN RECO"/>
    <property type="match status" value="1"/>
</dbReference>
<dbReference type="RefSeq" id="WP_188908489.1">
    <property type="nucleotide sequence ID" value="NZ_BMMF01000001.1"/>
</dbReference>